<keyword evidence="2" id="KW-0677">Repeat</keyword>
<dbReference type="AlphaFoldDB" id="A0ABD1HMS4"/>
<dbReference type="PANTHER" id="PTHR46128:SF358">
    <property type="entry name" value="TETRATRICOPEPTIDE REPEAT (TPR)-LIKE SUPERFAMILY PROTEIN"/>
    <property type="match status" value="1"/>
</dbReference>
<dbReference type="PROSITE" id="PS51375">
    <property type="entry name" value="PPR"/>
    <property type="match status" value="2"/>
</dbReference>
<dbReference type="InterPro" id="IPR050872">
    <property type="entry name" value="PPR_P_subfamily"/>
</dbReference>
<dbReference type="InterPro" id="IPR002885">
    <property type="entry name" value="PPR_rpt"/>
</dbReference>
<dbReference type="NCBIfam" id="TIGR00756">
    <property type="entry name" value="PPR"/>
    <property type="match status" value="2"/>
</dbReference>
<evidence type="ECO:0000256" key="2">
    <source>
        <dbReference type="ARBA" id="ARBA00022737"/>
    </source>
</evidence>
<reference evidence="4 5" key="1">
    <citation type="submission" date="2024-06" db="EMBL/GenBank/DDBJ databases">
        <title>A chromosome level genome sequence of Diviner's sage (Salvia divinorum).</title>
        <authorList>
            <person name="Ford S.A."/>
            <person name="Ro D.-K."/>
            <person name="Ness R.W."/>
            <person name="Phillips M.A."/>
        </authorList>
    </citation>
    <scope>NUCLEOTIDE SEQUENCE [LARGE SCALE GENOMIC DNA]</scope>
    <source>
        <strain evidence="4">SAF-2024a</strain>
        <tissue evidence="4">Leaf</tissue>
    </source>
</reference>
<feature type="repeat" description="PPR" evidence="3">
    <location>
        <begin position="141"/>
        <end position="175"/>
    </location>
</feature>
<sequence>MQSIIVPAQGSYFLFRILNGSFQTLESFKDQSSLYVSRFLRLGSNLDVIESSIKSDRKEKEISDDGDEEPRGAVFNALDAMMKGSLDRESISWGHSGRYGFIFESTSKSDVTMIRALSLEGKLGSALCLWHTLVQQLRIPDVLTHNYLMNALCKSRDLERAEWLVNEMLAHGPRPSCATYNTLMSGYCLVNIVNGAIDVFATMANYVVKPNRVSCNILVHTLC</sequence>
<protein>
    <submittedName>
        <fullName evidence="4">Pentatricopeptide repeat-containing protein-like isoform X1</fullName>
    </submittedName>
</protein>
<dbReference type="InterPro" id="IPR011990">
    <property type="entry name" value="TPR-like_helical_dom_sf"/>
</dbReference>
<dbReference type="Proteomes" id="UP001567538">
    <property type="component" value="Unassembled WGS sequence"/>
</dbReference>
<dbReference type="Pfam" id="PF13041">
    <property type="entry name" value="PPR_2"/>
    <property type="match status" value="1"/>
</dbReference>
<gene>
    <name evidence="4" type="ORF">AAHA92_07996</name>
</gene>
<feature type="repeat" description="PPR" evidence="3">
    <location>
        <begin position="176"/>
        <end position="210"/>
    </location>
</feature>
<comment type="similarity">
    <text evidence="1">Belongs to the PPR family. P subfamily.</text>
</comment>
<keyword evidence="5" id="KW-1185">Reference proteome</keyword>
<accession>A0ABD1HMS4</accession>
<dbReference type="EMBL" id="JBEAFC010000004">
    <property type="protein sequence ID" value="KAL1557414.1"/>
    <property type="molecule type" value="Genomic_DNA"/>
</dbReference>
<proteinExistence type="inferred from homology"/>
<comment type="caution">
    <text evidence="4">The sequence shown here is derived from an EMBL/GenBank/DDBJ whole genome shotgun (WGS) entry which is preliminary data.</text>
</comment>
<dbReference type="Gene3D" id="1.25.40.10">
    <property type="entry name" value="Tetratricopeptide repeat domain"/>
    <property type="match status" value="1"/>
</dbReference>
<evidence type="ECO:0000256" key="3">
    <source>
        <dbReference type="PROSITE-ProRule" id="PRU00708"/>
    </source>
</evidence>
<name>A0ABD1HMS4_SALDI</name>
<dbReference type="PANTHER" id="PTHR46128">
    <property type="entry name" value="MITOCHONDRIAL GROUP I INTRON SPLICING FACTOR CCM1"/>
    <property type="match status" value="1"/>
</dbReference>
<evidence type="ECO:0000256" key="1">
    <source>
        <dbReference type="ARBA" id="ARBA00007626"/>
    </source>
</evidence>
<evidence type="ECO:0000313" key="4">
    <source>
        <dbReference type="EMBL" id="KAL1557414.1"/>
    </source>
</evidence>
<organism evidence="4 5">
    <name type="scientific">Salvia divinorum</name>
    <name type="common">Maria pastora</name>
    <name type="synonym">Diviner's sage</name>
    <dbReference type="NCBI Taxonomy" id="28513"/>
    <lineage>
        <taxon>Eukaryota</taxon>
        <taxon>Viridiplantae</taxon>
        <taxon>Streptophyta</taxon>
        <taxon>Embryophyta</taxon>
        <taxon>Tracheophyta</taxon>
        <taxon>Spermatophyta</taxon>
        <taxon>Magnoliopsida</taxon>
        <taxon>eudicotyledons</taxon>
        <taxon>Gunneridae</taxon>
        <taxon>Pentapetalae</taxon>
        <taxon>asterids</taxon>
        <taxon>lamiids</taxon>
        <taxon>Lamiales</taxon>
        <taxon>Lamiaceae</taxon>
        <taxon>Nepetoideae</taxon>
        <taxon>Mentheae</taxon>
        <taxon>Salviinae</taxon>
        <taxon>Salvia</taxon>
        <taxon>Salvia subgen. Calosphace</taxon>
    </lineage>
</organism>
<evidence type="ECO:0000313" key="5">
    <source>
        <dbReference type="Proteomes" id="UP001567538"/>
    </source>
</evidence>